<dbReference type="Pfam" id="PF00672">
    <property type="entry name" value="HAMP"/>
    <property type="match status" value="1"/>
</dbReference>
<dbReference type="CDD" id="cd11386">
    <property type="entry name" value="MCP_signal"/>
    <property type="match status" value="1"/>
</dbReference>
<evidence type="ECO:0000313" key="8">
    <source>
        <dbReference type="Proteomes" id="UP000295832"/>
    </source>
</evidence>
<dbReference type="PANTHER" id="PTHR32089">
    <property type="entry name" value="METHYL-ACCEPTING CHEMOTAXIS PROTEIN MCPB"/>
    <property type="match status" value="1"/>
</dbReference>
<dbReference type="InterPro" id="IPR029151">
    <property type="entry name" value="Sensor-like_sf"/>
</dbReference>
<dbReference type="Gene3D" id="1.10.287.950">
    <property type="entry name" value="Methyl-accepting chemotaxis protein"/>
    <property type="match status" value="1"/>
</dbReference>
<reference evidence="7 8" key="1">
    <citation type="submission" date="2019-03" db="EMBL/GenBank/DDBJ databases">
        <title>Subsurface microbial communities from deep shales in Ohio and West Virginia, USA.</title>
        <authorList>
            <person name="Wrighton K."/>
        </authorList>
    </citation>
    <scope>NUCLEOTIDE SEQUENCE [LARGE SCALE GENOMIC DNA]</scope>
    <source>
        <strain evidence="7 8">MSL 6dP</strain>
    </source>
</reference>
<feature type="domain" description="HAMP" evidence="6">
    <location>
        <begin position="302"/>
        <end position="355"/>
    </location>
</feature>
<keyword evidence="4" id="KW-1133">Transmembrane helix</keyword>
<feature type="transmembrane region" description="Helical" evidence="4">
    <location>
        <begin position="278"/>
        <end position="300"/>
    </location>
</feature>
<evidence type="ECO:0000256" key="1">
    <source>
        <dbReference type="ARBA" id="ARBA00023224"/>
    </source>
</evidence>
<keyword evidence="4" id="KW-0472">Membrane</keyword>
<dbReference type="CDD" id="cd06225">
    <property type="entry name" value="HAMP"/>
    <property type="match status" value="1"/>
</dbReference>
<dbReference type="SUPFAM" id="SSF58104">
    <property type="entry name" value="Methyl-accepting chemotaxis protein (MCP) signaling domain"/>
    <property type="match status" value="1"/>
</dbReference>
<accession>A0A4R8H2D0</accession>
<gene>
    <name evidence="7" type="ORF">C7959_1058</name>
</gene>
<dbReference type="PANTHER" id="PTHR32089:SF112">
    <property type="entry name" value="LYSOZYME-LIKE PROTEIN-RELATED"/>
    <property type="match status" value="1"/>
</dbReference>
<feature type="transmembrane region" description="Helical" evidence="4">
    <location>
        <begin position="12"/>
        <end position="30"/>
    </location>
</feature>
<evidence type="ECO:0000256" key="2">
    <source>
        <dbReference type="ARBA" id="ARBA00029447"/>
    </source>
</evidence>
<dbReference type="GO" id="GO:0016020">
    <property type="term" value="C:membrane"/>
    <property type="evidence" value="ECO:0007669"/>
    <property type="project" value="InterPro"/>
</dbReference>
<dbReference type="Proteomes" id="UP000295832">
    <property type="component" value="Unassembled WGS sequence"/>
</dbReference>
<feature type="domain" description="Methyl-accepting transducer" evidence="5">
    <location>
        <begin position="353"/>
        <end position="589"/>
    </location>
</feature>
<proteinExistence type="inferred from homology"/>
<dbReference type="InterPro" id="IPR003660">
    <property type="entry name" value="HAMP_dom"/>
</dbReference>
<dbReference type="GO" id="GO:0007165">
    <property type="term" value="P:signal transduction"/>
    <property type="evidence" value="ECO:0007669"/>
    <property type="project" value="UniProtKB-KW"/>
</dbReference>
<evidence type="ECO:0000256" key="3">
    <source>
        <dbReference type="PROSITE-ProRule" id="PRU00284"/>
    </source>
</evidence>
<dbReference type="SMART" id="SM00304">
    <property type="entry name" value="HAMP"/>
    <property type="match status" value="1"/>
</dbReference>
<organism evidence="7 8">
    <name type="scientific">Orenia marismortui</name>
    <dbReference type="NCBI Taxonomy" id="46469"/>
    <lineage>
        <taxon>Bacteria</taxon>
        <taxon>Bacillati</taxon>
        <taxon>Bacillota</taxon>
        <taxon>Clostridia</taxon>
        <taxon>Halanaerobiales</taxon>
        <taxon>Halobacteroidaceae</taxon>
        <taxon>Orenia</taxon>
    </lineage>
</organism>
<protein>
    <submittedName>
        <fullName evidence="7">Methyl-accepting chemotaxis sensory transducer</fullName>
    </submittedName>
</protein>
<keyword evidence="1 3" id="KW-0807">Transducer</keyword>
<evidence type="ECO:0000256" key="4">
    <source>
        <dbReference type="SAM" id="Phobius"/>
    </source>
</evidence>
<dbReference type="AlphaFoldDB" id="A0A4R8H2D0"/>
<dbReference type="Pfam" id="PF14827">
    <property type="entry name" value="dCache_3"/>
    <property type="match status" value="1"/>
</dbReference>
<dbReference type="PROSITE" id="PS50885">
    <property type="entry name" value="HAMP"/>
    <property type="match status" value="1"/>
</dbReference>
<comment type="similarity">
    <text evidence="2">Belongs to the methyl-accepting chemotaxis (MCP) protein family.</text>
</comment>
<evidence type="ECO:0000259" key="6">
    <source>
        <dbReference type="PROSITE" id="PS50885"/>
    </source>
</evidence>
<dbReference type="InterPro" id="IPR004089">
    <property type="entry name" value="MCPsignal_dom"/>
</dbReference>
<dbReference type="Pfam" id="PF00015">
    <property type="entry name" value="MCPsignal"/>
    <property type="match status" value="1"/>
</dbReference>
<dbReference type="Gene3D" id="3.30.450.20">
    <property type="entry name" value="PAS domain"/>
    <property type="match status" value="1"/>
</dbReference>
<evidence type="ECO:0000259" key="5">
    <source>
        <dbReference type="PROSITE" id="PS50111"/>
    </source>
</evidence>
<comment type="caution">
    <text evidence="7">The sequence shown here is derived from an EMBL/GenBank/DDBJ whole genome shotgun (WGS) entry which is preliminary data.</text>
</comment>
<dbReference type="SMART" id="SM00283">
    <property type="entry name" value="MA"/>
    <property type="match status" value="1"/>
</dbReference>
<sequence>MINITLKRKLIIVLVLAAIIPVLIVSAVLFRQAKAGIEKLLVDRIDQASNATELYFQEKTVQTLLAADSYSSNEKIMSAFKEQDRAKLNKIISPIFKHLQEEIGLDVFEYGDSEGIVFLRAHNPNKYGDDKSAKGSIQTALQGEESTVMEAGKSGFAIRAIVPIKDKGKVIGTLQTGFSFDQKLLSKLKGTISGNIRIYDKNRLVITSKEDDKGKIGELLEDKSIFERVKEGQEVREVNQQGNLDLYTPLYNPITNQVKGMIRVTQDLSFVNQLGKRVSFSFILDGIVILILIVAFSLYFNKIVTKPIDKLIDRAKEIAKGNLNIADIEVGRNDEIGELIIAFSEMKDNLRNIVINLLNTAEELSAYSQELSASAQEGNASIETTNQLIKQMSAGIQEISASTEEISNFAEQSNSNTQQGSNNIKETVNSIKLISSSVKDTVEIIEDLDNNSKEIGQIVELITNIAEQTNLLALNAAIEAARAGEHGQGFAVVADEIRGLAEETAKATDKIRTLVERTQQRSKNGLKAVENLEGQAVEGEKIAEETGEIFVEIESSSEEISAQIEQTVGSTQSLAENSDQIMSASKEIDSMSIEISNSSQELSQMAQKLQNLIEKFEI</sequence>
<dbReference type="EMBL" id="SOEG01000005">
    <property type="protein sequence ID" value="TDX52654.1"/>
    <property type="molecule type" value="Genomic_DNA"/>
</dbReference>
<name>A0A4R8H2D0_9FIRM</name>
<dbReference type="PROSITE" id="PS50111">
    <property type="entry name" value="CHEMOTAXIS_TRANSDUC_2"/>
    <property type="match status" value="1"/>
</dbReference>
<dbReference type="STRING" id="926561.GCA_000379025_00299"/>
<dbReference type="SUPFAM" id="SSF103190">
    <property type="entry name" value="Sensory domain-like"/>
    <property type="match status" value="1"/>
</dbReference>
<evidence type="ECO:0000313" key="7">
    <source>
        <dbReference type="EMBL" id="TDX52654.1"/>
    </source>
</evidence>
<dbReference type="RefSeq" id="WP_134115336.1">
    <property type="nucleotide sequence ID" value="NZ_SOEG01000005.1"/>
</dbReference>
<keyword evidence="8" id="KW-1185">Reference proteome</keyword>
<keyword evidence="4" id="KW-0812">Transmembrane</keyword>
<dbReference type="InterPro" id="IPR029150">
    <property type="entry name" value="dCache_3"/>
</dbReference>